<name>A0A2S7UTY4_9GAMM</name>
<reference evidence="2 3" key="1">
    <citation type="submission" date="2016-12" db="EMBL/GenBank/DDBJ databases">
        <title>Diversity of luminous bacteria.</title>
        <authorList>
            <person name="Yoshizawa S."/>
            <person name="Kogure K."/>
        </authorList>
    </citation>
    <scope>NUCLEOTIDE SEQUENCE [LARGE SCALE GENOMIC DNA]</scope>
    <source>
        <strain evidence="2 3">SA4-48</strain>
    </source>
</reference>
<dbReference type="InterPro" id="IPR029471">
    <property type="entry name" value="HNH_5"/>
</dbReference>
<evidence type="ECO:0000313" key="3">
    <source>
        <dbReference type="Proteomes" id="UP000239007"/>
    </source>
</evidence>
<dbReference type="Proteomes" id="UP000239007">
    <property type="component" value="Unassembled WGS sequence"/>
</dbReference>
<comment type="caution">
    <text evidence="2">The sequence shown here is derived from an EMBL/GenBank/DDBJ whole genome shotgun (WGS) entry which is preliminary data.</text>
</comment>
<evidence type="ECO:0000259" key="1">
    <source>
        <dbReference type="Pfam" id="PF14279"/>
    </source>
</evidence>
<gene>
    <name evidence="2" type="ORF">BTO11_03095</name>
</gene>
<dbReference type="RefSeq" id="WP_105051208.1">
    <property type="nucleotide sequence ID" value="NZ_BMYG01000004.1"/>
</dbReference>
<proteinExistence type="predicted"/>
<accession>A0A2S7UTY4</accession>
<organism evidence="2 3">
    <name type="scientific">Psychrosphaera saromensis</name>
    <dbReference type="NCBI Taxonomy" id="716813"/>
    <lineage>
        <taxon>Bacteria</taxon>
        <taxon>Pseudomonadati</taxon>
        <taxon>Pseudomonadota</taxon>
        <taxon>Gammaproteobacteria</taxon>
        <taxon>Alteromonadales</taxon>
        <taxon>Pseudoalteromonadaceae</taxon>
        <taxon>Psychrosphaera</taxon>
    </lineage>
</organism>
<dbReference type="Pfam" id="PF14279">
    <property type="entry name" value="HNH_5"/>
    <property type="match status" value="1"/>
</dbReference>
<keyword evidence="3" id="KW-1185">Reference proteome</keyword>
<dbReference type="AlphaFoldDB" id="A0A2S7UTY4"/>
<evidence type="ECO:0000313" key="2">
    <source>
        <dbReference type="EMBL" id="PQJ52741.1"/>
    </source>
</evidence>
<protein>
    <recommendedName>
        <fullName evidence="1">HNH endonuclease 5 domain-containing protein</fullName>
    </recommendedName>
</protein>
<dbReference type="OrthoDB" id="9802901at2"/>
<feature type="domain" description="HNH endonuclease 5" evidence="1">
    <location>
        <begin position="28"/>
        <end position="79"/>
    </location>
</feature>
<sequence length="324" mass="37094">MKKTIHIVNKLATDLTAFYIDKKNIFMCPSCFNEFNFNDRKNITAAHIIPNVSGGKEITVLCKKCNSKFGTKQDKWFGEYLNVYLNETATILAAKTKGKYLKVNGIKVRGEIDQATDGAIEVKIYEKYNQPGILNQIKLGPIRNIETSISLADKDLEIQVGFLTAAYLMWFKEFGYSWAFQDQLSIVRQQMHNPEQLIIKKSFLIDIQDSLSPSIGILEVDNTAFPCASIFDQLVVFPNAKKESTYEQVADSLNNSKTRRFNTIQIFPEHQHPSSMNLLFKETLLMMPEHVKRGILSPENMLYFSSIDRPAEWLHPISNKDDNY</sequence>
<dbReference type="EMBL" id="MSCH01000003">
    <property type="protein sequence ID" value="PQJ52741.1"/>
    <property type="molecule type" value="Genomic_DNA"/>
</dbReference>